<name>A0A9Q1IGE4_SYNKA</name>
<comment type="caution">
    <text evidence="1">The sequence shown here is derived from an EMBL/GenBank/DDBJ whole genome shotgun (WGS) entry which is preliminary data.</text>
</comment>
<dbReference type="AlphaFoldDB" id="A0A9Q1IGE4"/>
<evidence type="ECO:0000313" key="2">
    <source>
        <dbReference type="Proteomes" id="UP001152622"/>
    </source>
</evidence>
<proteinExistence type="predicted"/>
<dbReference type="EMBL" id="JAINUF010000018">
    <property type="protein sequence ID" value="KAJ8338596.1"/>
    <property type="molecule type" value="Genomic_DNA"/>
</dbReference>
<organism evidence="1 2">
    <name type="scientific">Synaphobranchus kaupii</name>
    <name type="common">Kaup's arrowtooth eel</name>
    <dbReference type="NCBI Taxonomy" id="118154"/>
    <lineage>
        <taxon>Eukaryota</taxon>
        <taxon>Metazoa</taxon>
        <taxon>Chordata</taxon>
        <taxon>Craniata</taxon>
        <taxon>Vertebrata</taxon>
        <taxon>Euteleostomi</taxon>
        <taxon>Actinopterygii</taxon>
        <taxon>Neopterygii</taxon>
        <taxon>Teleostei</taxon>
        <taxon>Anguilliformes</taxon>
        <taxon>Synaphobranchidae</taxon>
        <taxon>Synaphobranchus</taxon>
    </lineage>
</organism>
<evidence type="ECO:0000313" key="1">
    <source>
        <dbReference type="EMBL" id="KAJ8338596.1"/>
    </source>
</evidence>
<reference evidence="1" key="1">
    <citation type="journal article" date="2023" name="Science">
        <title>Genome structures resolve the early diversification of teleost fishes.</title>
        <authorList>
            <person name="Parey E."/>
            <person name="Louis A."/>
            <person name="Montfort J."/>
            <person name="Bouchez O."/>
            <person name="Roques C."/>
            <person name="Iampietro C."/>
            <person name="Lluch J."/>
            <person name="Castinel A."/>
            <person name="Donnadieu C."/>
            <person name="Desvignes T."/>
            <person name="Floi Bucao C."/>
            <person name="Jouanno E."/>
            <person name="Wen M."/>
            <person name="Mejri S."/>
            <person name="Dirks R."/>
            <person name="Jansen H."/>
            <person name="Henkel C."/>
            <person name="Chen W.J."/>
            <person name="Zahm M."/>
            <person name="Cabau C."/>
            <person name="Klopp C."/>
            <person name="Thompson A.W."/>
            <person name="Robinson-Rechavi M."/>
            <person name="Braasch I."/>
            <person name="Lecointre G."/>
            <person name="Bobe J."/>
            <person name="Postlethwait J.H."/>
            <person name="Berthelot C."/>
            <person name="Roest Crollius H."/>
            <person name="Guiguen Y."/>
        </authorList>
    </citation>
    <scope>NUCLEOTIDE SEQUENCE</scope>
    <source>
        <strain evidence="1">WJC10195</strain>
    </source>
</reference>
<dbReference type="Proteomes" id="UP001152622">
    <property type="component" value="Chromosome 18"/>
</dbReference>
<keyword evidence="2" id="KW-1185">Reference proteome</keyword>
<gene>
    <name evidence="1" type="ORF">SKAU_G00375620</name>
</gene>
<sequence>MATRRKGDRTFDSSWGLLDSQASSKWQAQPTATPLFCLPPNYLPLLESIISLNMH</sequence>
<accession>A0A9Q1IGE4</accession>
<protein>
    <submittedName>
        <fullName evidence="1">Uncharacterized protein</fullName>
    </submittedName>
</protein>